<name>A0AAP2DAZ4_9BACT</name>
<proteinExistence type="predicted"/>
<dbReference type="Pfam" id="PF07715">
    <property type="entry name" value="Plug"/>
    <property type="match status" value="1"/>
</dbReference>
<feature type="domain" description="TonB-dependent receptor plug" evidence="5">
    <location>
        <begin position="120"/>
        <end position="214"/>
    </location>
</feature>
<dbReference type="AlphaFoldDB" id="A0AAP2DAZ4"/>
<dbReference type="SUPFAM" id="SSF56935">
    <property type="entry name" value="Porins"/>
    <property type="match status" value="1"/>
</dbReference>
<gene>
    <name evidence="6" type="ORF">KK078_12000</name>
</gene>
<keyword evidence="6" id="KW-0121">Carboxypeptidase</keyword>
<dbReference type="RefSeq" id="WP_254090517.1">
    <property type="nucleotide sequence ID" value="NZ_JAHESC010000015.1"/>
</dbReference>
<evidence type="ECO:0000259" key="5">
    <source>
        <dbReference type="Pfam" id="PF07715"/>
    </source>
</evidence>
<dbReference type="EMBL" id="JAHESC010000015">
    <property type="protein sequence ID" value="MBT1687285.1"/>
    <property type="molecule type" value="Genomic_DNA"/>
</dbReference>
<keyword evidence="4" id="KW-0732">Signal</keyword>
<dbReference type="GO" id="GO:0004180">
    <property type="term" value="F:carboxypeptidase activity"/>
    <property type="evidence" value="ECO:0007669"/>
    <property type="project" value="UniProtKB-KW"/>
</dbReference>
<keyword evidence="6" id="KW-0378">Hydrolase</keyword>
<protein>
    <submittedName>
        <fullName evidence="6">Carboxypeptidase-like regulatory domain-containing protein</fullName>
    </submittedName>
</protein>
<evidence type="ECO:0000313" key="6">
    <source>
        <dbReference type="EMBL" id="MBT1687285.1"/>
    </source>
</evidence>
<keyword evidence="2" id="KW-0472">Membrane</keyword>
<dbReference type="GO" id="GO:0009279">
    <property type="term" value="C:cell outer membrane"/>
    <property type="evidence" value="ECO:0007669"/>
    <property type="project" value="UniProtKB-SubCell"/>
</dbReference>
<organism evidence="6 7">
    <name type="scientific">Dawidia soli</name>
    <dbReference type="NCBI Taxonomy" id="2782352"/>
    <lineage>
        <taxon>Bacteria</taxon>
        <taxon>Pseudomonadati</taxon>
        <taxon>Bacteroidota</taxon>
        <taxon>Cytophagia</taxon>
        <taxon>Cytophagales</taxon>
        <taxon>Chryseotaleaceae</taxon>
        <taxon>Dawidia</taxon>
    </lineage>
</organism>
<dbReference type="InterPro" id="IPR008969">
    <property type="entry name" value="CarboxyPept-like_regulatory"/>
</dbReference>
<dbReference type="Gene3D" id="2.40.170.20">
    <property type="entry name" value="TonB-dependent receptor, beta-barrel domain"/>
    <property type="match status" value="1"/>
</dbReference>
<comment type="subcellular location">
    <subcellularLocation>
        <location evidence="1">Cell outer membrane</location>
    </subcellularLocation>
</comment>
<keyword evidence="7" id="KW-1185">Reference proteome</keyword>
<dbReference type="InterPro" id="IPR036942">
    <property type="entry name" value="Beta-barrel_TonB_sf"/>
</dbReference>
<dbReference type="SUPFAM" id="SSF49464">
    <property type="entry name" value="Carboxypeptidase regulatory domain-like"/>
    <property type="match status" value="1"/>
</dbReference>
<dbReference type="InterPro" id="IPR012910">
    <property type="entry name" value="Plug_dom"/>
</dbReference>
<evidence type="ECO:0000313" key="7">
    <source>
        <dbReference type="Proteomes" id="UP001319180"/>
    </source>
</evidence>
<feature type="signal peptide" evidence="4">
    <location>
        <begin position="1"/>
        <end position="18"/>
    </location>
</feature>
<evidence type="ECO:0000256" key="2">
    <source>
        <dbReference type="ARBA" id="ARBA00023136"/>
    </source>
</evidence>
<sequence length="719" mass="79901">MRLFYTVLLLITLSSALAQTRLTGRVTDRQGNGIPLANVILADTYDGATTDNAGMFAFETFETGTQKLVIRFVGYKDFEQAVILGGKPLVIQATLEEAINELDAVEITAGSFMASDESRRTVLKAIDIATTAGATADIAGALNTLPGTQKVGESGRLFVRGGDGNETKTFIDGMLVLDAYGPAAPNTPSRGRFLPFMFKGTSFSTGGYSAEYGQALSSALVLDSRDKAEMTRTDIGLLSVGGDVAHTQAWERGSIAGKLQYTNIRPYFGLINQEIDWKTPPASWEGVGAFRHQVGKTGMVKVYGNMSRTDFSLYQHDIDNPASRVAYALQNDYRYINGFYKDVLSERWTVRGGAAYTYQRNDAHTGTTATLETEEGIHAKTVFEGTLTDKIELKTGAEVLQRHYRQDIRTADMPTGVRAFDETCAAVFAEADVYTSNRFVTRAGVRGEYNTLTDKTSVDPRVSMAYKTGKVGQVSLAYGIFRQTANNTWVRLQSDLEAEKAEHYILNYQRITGGRTLRVETYYKRYRDLVKYTGTADEPILLNNTGHGYAQGVELFWRDNETVRGVDYWVSYSYLDTRRNYLNYPASSMPAFASRHNASLVVKYFIEPLKSQVGTTYSYTSGRPYDNPNQASFNNGRTPYYSDLSLNWSYLPKPYLIVYLSCTNVLGRDNIFGYTYSDTPGTDGLYNSRPVRQAAPRFLFVGIFLTLSKDRLVNQLPTL</sequence>
<evidence type="ECO:0000256" key="1">
    <source>
        <dbReference type="ARBA" id="ARBA00004442"/>
    </source>
</evidence>
<dbReference type="Gene3D" id="2.60.40.1120">
    <property type="entry name" value="Carboxypeptidase-like, regulatory domain"/>
    <property type="match status" value="1"/>
</dbReference>
<evidence type="ECO:0000256" key="4">
    <source>
        <dbReference type="SAM" id="SignalP"/>
    </source>
</evidence>
<dbReference type="Proteomes" id="UP001319180">
    <property type="component" value="Unassembled WGS sequence"/>
</dbReference>
<accession>A0AAP2DAZ4</accession>
<evidence type="ECO:0000256" key="3">
    <source>
        <dbReference type="ARBA" id="ARBA00023237"/>
    </source>
</evidence>
<keyword evidence="3" id="KW-0998">Cell outer membrane</keyword>
<feature type="chain" id="PRO_5043006604" evidence="4">
    <location>
        <begin position="19"/>
        <end position="719"/>
    </location>
</feature>
<keyword evidence="6" id="KW-0645">Protease</keyword>
<dbReference type="Pfam" id="PF13715">
    <property type="entry name" value="CarbopepD_reg_2"/>
    <property type="match status" value="1"/>
</dbReference>
<reference evidence="6 7" key="1">
    <citation type="submission" date="2021-05" db="EMBL/GenBank/DDBJ databases">
        <title>A Polyphasic approach of four new species of the genus Ohtaekwangia: Ohtaekwangia histidinii sp. nov., Ohtaekwangia cretensis sp. nov., Ohtaekwangia indiensis sp. nov., Ohtaekwangia reichenbachii sp. nov. from diverse environment.</title>
        <authorList>
            <person name="Octaviana S."/>
        </authorList>
    </citation>
    <scope>NUCLEOTIDE SEQUENCE [LARGE SCALE GENOMIC DNA]</scope>
    <source>
        <strain evidence="6 7">PWU37</strain>
    </source>
</reference>
<comment type="caution">
    <text evidence="6">The sequence shown here is derived from an EMBL/GenBank/DDBJ whole genome shotgun (WGS) entry which is preliminary data.</text>
</comment>